<dbReference type="PROSITE" id="PS50110">
    <property type="entry name" value="RESPONSE_REGULATORY"/>
    <property type="match status" value="1"/>
</dbReference>
<keyword evidence="3 4" id="KW-0597">Phosphoprotein</keyword>
<dbReference type="PROSITE" id="PS50109">
    <property type="entry name" value="HIS_KIN"/>
    <property type="match status" value="1"/>
</dbReference>
<dbReference type="Proteomes" id="UP000664417">
    <property type="component" value="Unassembled WGS sequence"/>
</dbReference>
<dbReference type="SUPFAM" id="SSF52172">
    <property type="entry name" value="CheY-like"/>
    <property type="match status" value="1"/>
</dbReference>
<gene>
    <name evidence="7" type="ORF">J3U88_02345</name>
    <name evidence="8" type="ORF">J3U88_08985</name>
</gene>
<accession>A0A8J7U4R9</accession>
<evidence type="ECO:0000256" key="1">
    <source>
        <dbReference type="ARBA" id="ARBA00000085"/>
    </source>
</evidence>
<dbReference type="Gene3D" id="3.40.50.2300">
    <property type="match status" value="1"/>
</dbReference>
<dbReference type="AlphaFoldDB" id="A0A8J7U4R9"/>
<dbReference type="CDD" id="cd00156">
    <property type="entry name" value="REC"/>
    <property type="match status" value="1"/>
</dbReference>
<dbReference type="SUPFAM" id="SSF55874">
    <property type="entry name" value="ATPase domain of HSP90 chaperone/DNA topoisomerase II/histidine kinase"/>
    <property type="match status" value="1"/>
</dbReference>
<proteinExistence type="predicted"/>
<dbReference type="InterPro" id="IPR003594">
    <property type="entry name" value="HATPase_dom"/>
</dbReference>
<comment type="caution">
    <text evidence="8">The sequence shown here is derived from an EMBL/GenBank/DDBJ whole genome shotgun (WGS) entry which is preliminary data.</text>
</comment>
<evidence type="ECO:0000313" key="9">
    <source>
        <dbReference type="Proteomes" id="UP000664417"/>
    </source>
</evidence>
<dbReference type="SMART" id="SM00448">
    <property type="entry name" value="REC"/>
    <property type="match status" value="1"/>
</dbReference>
<dbReference type="EMBL" id="JAFREP010000002">
    <property type="protein sequence ID" value="MBO1317284.1"/>
    <property type="molecule type" value="Genomic_DNA"/>
</dbReference>
<evidence type="ECO:0000313" key="8">
    <source>
        <dbReference type="EMBL" id="MBO1318591.1"/>
    </source>
</evidence>
<reference evidence="8" key="1">
    <citation type="submission" date="2021-03" db="EMBL/GenBank/DDBJ databases">
        <authorList>
            <person name="Wang G."/>
        </authorList>
    </citation>
    <scope>NUCLEOTIDE SEQUENCE</scope>
    <source>
        <strain evidence="8">KCTC 12899</strain>
    </source>
</reference>
<dbReference type="InterPro" id="IPR001789">
    <property type="entry name" value="Sig_transdc_resp-reg_receiver"/>
</dbReference>
<evidence type="ECO:0000313" key="7">
    <source>
        <dbReference type="EMBL" id="MBO1317284.1"/>
    </source>
</evidence>
<protein>
    <recommendedName>
        <fullName evidence="2">histidine kinase</fullName>
        <ecNumber evidence="2">2.7.13.3</ecNumber>
    </recommendedName>
</protein>
<dbReference type="EC" id="2.7.13.3" evidence="2"/>
<dbReference type="Gene3D" id="3.30.565.10">
    <property type="entry name" value="Histidine kinase-like ATPase, C-terminal domain"/>
    <property type="match status" value="1"/>
</dbReference>
<dbReference type="RefSeq" id="WP_207856521.1">
    <property type="nucleotide sequence ID" value="NZ_JAFREP010000002.1"/>
</dbReference>
<feature type="modified residue" description="4-aspartylphosphate" evidence="4">
    <location>
        <position position="57"/>
    </location>
</feature>
<dbReference type="InterPro" id="IPR005467">
    <property type="entry name" value="His_kinase_dom"/>
</dbReference>
<comment type="catalytic activity">
    <reaction evidence="1">
        <text>ATP + protein L-histidine = ADP + protein N-phospho-L-histidine.</text>
        <dbReference type="EC" id="2.7.13.3"/>
    </reaction>
</comment>
<keyword evidence="9" id="KW-1185">Reference proteome</keyword>
<evidence type="ECO:0000259" key="6">
    <source>
        <dbReference type="PROSITE" id="PS50110"/>
    </source>
</evidence>
<feature type="domain" description="Histidine kinase" evidence="5">
    <location>
        <begin position="197"/>
        <end position="403"/>
    </location>
</feature>
<dbReference type="SMART" id="SM00387">
    <property type="entry name" value="HATPase_c"/>
    <property type="match status" value="1"/>
</dbReference>
<evidence type="ECO:0000259" key="5">
    <source>
        <dbReference type="PROSITE" id="PS50109"/>
    </source>
</evidence>
<dbReference type="PRINTS" id="PR00344">
    <property type="entry name" value="BCTRLSENSOR"/>
</dbReference>
<dbReference type="InterPro" id="IPR036890">
    <property type="entry name" value="HATPase_C_sf"/>
</dbReference>
<sequence length="413" mass="46851">MVQRLRILLIDPDHDEFFLIKKCLLRLSHPFSLNWAVDWPSAREHLERESFDACLLDYTLDRAQGFTILEHLRRQDAGLPVIMLGRHRQVSLDRAVIKLGADDLLPKFALNGYLLERAISQSIERRKITQALRQSEQDYRHMAEISTSVLHNMGNFLNSLLTANSKLKQLNETSKIDTLPKINRLLAKHQDNLADFLVNHEKGRKLPKLLSTLSEVLRDEQRLAAEEIERGRHIIKLMTQTIRHQQDHAKAHAFHEPIHLDQILDNAISMCGEMLKKHAVQLQLDKAGTPMVEGSRSRLTQILINLIKNAVESMETTAIKRLAITLEDEQDMAKITISDSGKGIPAEKQPFLFQFGFSDKHEGHGFGLSFCKNAVEELGGQLVLVHSREQEGTTFSLTLPILAHKAPPSSEPA</sequence>
<dbReference type="EMBL" id="JAFREP010000006">
    <property type="protein sequence ID" value="MBO1318591.1"/>
    <property type="molecule type" value="Genomic_DNA"/>
</dbReference>
<dbReference type="Pfam" id="PF00072">
    <property type="entry name" value="Response_reg"/>
    <property type="match status" value="1"/>
</dbReference>
<dbReference type="PANTHER" id="PTHR43547">
    <property type="entry name" value="TWO-COMPONENT HISTIDINE KINASE"/>
    <property type="match status" value="1"/>
</dbReference>
<dbReference type="PANTHER" id="PTHR43547:SF2">
    <property type="entry name" value="HYBRID SIGNAL TRANSDUCTION HISTIDINE KINASE C"/>
    <property type="match status" value="1"/>
</dbReference>
<evidence type="ECO:0000256" key="3">
    <source>
        <dbReference type="ARBA" id="ARBA00022553"/>
    </source>
</evidence>
<evidence type="ECO:0000256" key="2">
    <source>
        <dbReference type="ARBA" id="ARBA00012438"/>
    </source>
</evidence>
<name>A0A8J7U4R9_9BACT</name>
<dbReference type="InterPro" id="IPR004358">
    <property type="entry name" value="Sig_transdc_His_kin-like_C"/>
</dbReference>
<organism evidence="8 9">
    <name type="scientific">Acanthopleuribacter pedis</name>
    <dbReference type="NCBI Taxonomy" id="442870"/>
    <lineage>
        <taxon>Bacteria</taxon>
        <taxon>Pseudomonadati</taxon>
        <taxon>Acidobacteriota</taxon>
        <taxon>Holophagae</taxon>
        <taxon>Acanthopleuribacterales</taxon>
        <taxon>Acanthopleuribacteraceae</taxon>
        <taxon>Acanthopleuribacter</taxon>
    </lineage>
</organism>
<dbReference type="GO" id="GO:0000155">
    <property type="term" value="F:phosphorelay sensor kinase activity"/>
    <property type="evidence" value="ECO:0007669"/>
    <property type="project" value="TreeGrafter"/>
</dbReference>
<dbReference type="InterPro" id="IPR011006">
    <property type="entry name" value="CheY-like_superfamily"/>
</dbReference>
<dbReference type="Pfam" id="PF02518">
    <property type="entry name" value="HATPase_c"/>
    <property type="match status" value="1"/>
</dbReference>
<feature type="domain" description="Response regulatory" evidence="6">
    <location>
        <begin position="6"/>
        <end position="122"/>
    </location>
</feature>
<evidence type="ECO:0000256" key="4">
    <source>
        <dbReference type="PROSITE-ProRule" id="PRU00169"/>
    </source>
</evidence>